<dbReference type="AlphaFoldDB" id="A0A1H3BW80"/>
<evidence type="ECO:0000313" key="2">
    <source>
        <dbReference type="Proteomes" id="UP000198816"/>
    </source>
</evidence>
<dbReference type="SUPFAM" id="SSF48452">
    <property type="entry name" value="TPR-like"/>
    <property type="match status" value="1"/>
</dbReference>
<gene>
    <name evidence="1" type="ORF">SAMN05421783_12729</name>
</gene>
<accession>A0A1H3BW80</accession>
<keyword evidence="2" id="KW-1185">Reference proteome</keyword>
<name>A0A1H3BW80_THIRO</name>
<reference evidence="2" key="1">
    <citation type="submission" date="2016-10" db="EMBL/GenBank/DDBJ databases">
        <authorList>
            <person name="Varghese N."/>
            <person name="Submissions S."/>
        </authorList>
    </citation>
    <scope>NUCLEOTIDE SEQUENCE [LARGE SCALE GENOMIC DNA]</scope>
    <source>
        <strain evidence="2">DSM 217</strain>
    </source>
</reference>
<dbReference type="EMBL" id="FNNZ01000027">
    <property type="protein sequence ID" value="SDX45634.1"/>
    <property type="molecule type" value="Genomic_DNA"/>
</dbReference>
<organism evidence="1 2">
    <name type="scientific">Thiocapsa roseopersicina</name>
    <dbReference type="NCBI Taxonomy" id="1058"/>
    <lineage>
        <taxon>Bacteria</taxon>
        <taxon>Pseudomonadati</taxon>
        <taxon>Pseudomonadota</taxon>
        <taxon>Gammaproteobacteria</taxon>
        <taxon>Chromatiales</taxon>
        <taxon>Chromatiaceae</taxon>
        <taxon>Thiocapsa</taxon>
    </lineage>
</organism>
<dbReference type="InterPro" id="IPR011990">
    <property type="entry name" value="TPR-like_helical_dom_sf"/>
</dbReference>
<dbReference type="Proteomes" id="UP000198816">
    <property type="component" value="Unassembled WGS sequence"/>
</dbReference>
<evidence type="ECO:0000313" key="1">
    <source>
        <dbReference type="EMBL" id="SDX45634.1"/>
    </source>
</evidence>
<proteinExistence type="predicted"/>
<dbReference type="Gene3D" id="1.25.40.10">
    <property type="entry name" value="Tetratricopeptide repeat domain"/>
    <property type="match status" value="1"/>
</dbReference>
<dbReference type="Pfam" id="PF13431">
    <property type="entry name" value="TPR_17"/>
    <property type="match status" value="1"/>
</dbReference>
<sequence length="591" mass="66139">MERALKLDPHEPSYWANLAACYSIRGDHEKAINTAKRMPMEEGHRSYTMKGNVFRAAGLDEAAIEQYLLALEHDARFELPIANGLSIAASCGRWDLVEKFDTAIDGLETPSINLMIAKAERLADRGYVEGALEIYQGQLAPEGRFVIGINQSDDITLIPNNPAKDLSDWYWNFGKHLLVSSRWHDLVDLFEFLKSPIGKFLRTGDHMVLEAEFLRLRGKWDEARSVLDQVNAQITREISRILLALDEDDIASAANRLLEIPSECPGQDSEDFKFWLGNCGPVLRSLSALVAFQQGDAVLADKESAEALAYANSGSFSDWVRVQVIEQTAPLSESRAVALGLLQRHPGNPQLIEWVVNRHLEAEDIDRAAETLQQFRPVLEGSGRRDTAAFLGEQVALRRAGANGSIKLREWPWIDQFTEPTRGWLTAAGTQAADVGWLRLSVTLLLAKVFEREFYLRIAQPFANACKFDNQGIEPEIREFVYALERGRTPSLGMIQHALWAAQLRPDQGDSSLMISWRRHLAEISWSGAVKLRDKAWLRWLSKLTQARNRAAHAGDITQSEFEMILTGFVIDDAPGPALTVLGIGLEDKNS</sequence>
<protein>
    <submittedName>
        <fullName evidence="1">Uncharacterized protein</fullName>
    </submittedName>
</protein>